<feature type="domain" description="WGR" evidence="7">
    <location>
        <begin position="17"/>
        <end position="116"/>
    </location>
</feature>
<dbReference type="InterPro" id="IPR050800">
    <property type="entry name" value="ARTD/PARP"/>
</dbReference>
<dbReference type="PANTHER" id="PTHR10459:SF60">
    <property type="entry name" value="POLY [ADP-RIBOSE] POLYMERASE 2"/>
    <property type="match status" value="1"/>
</dbReference>
<evidence type="ECO:0000313" key="8">
    <source>
        <dbReference type="EMBL" id="TDK55334.1"/>
    </source>
</evidence>
<evidence type="ECO:0000256" key="1">
    <source>
        <dbReference type="ARBA" id="ARBA00012020"/>
    </source>
</evidence>
<dbReference type="GO" id="GO:0003950">
    <property type="term" value="F:NAD+ poly-ADP-ribosyltransferase activity"/>
    <property type="evidence" value="ECO:0007669"/>
    <property type="project" value="UniProtKB-EC"/>
</dbReference>
<dbReference type="Proteomes" id="UP000295132">
    <property type="component" value="Unassembled WGS sequence"/>
</dbReference>
<sequence length="284" mass="33319">MVRVISIHSANLPLFLITDVEQRAVLNYASLKGNSNKYYIIEFHQGDGDYPFRIYTEYGRIGRNPRKEGRFFNSRLSAKEEFNHILSSKRAKGYEHILVDDDDFFIPTVTQLPIKTSSMDSLKGKEKMVGIIEEKQQEETRTSYSPLEPLGKLSDTQIARGFQILDKIEEKLHSGSNDFDNLSNQFYSIIPTFFGNKIDYHQFIINNFSKLVEKRNLLEGLNLATKAENSFEYTYTSTQRHHNTLHFRTKEYNRLIDNTHDTKHHLLDDHQELLQTMIHRYFNE</sequence>
<dbReference type="RefSeq" id="WP_133340195.1">
    <property type="nucleotide sequence ID" value="NZ_SMYO01000035.1"/>
</dbReference>
<dbReference type="PROSITE" id="PS51977">
    <property type="entry name" value="WGR"/>
    <property type="match status" value="1"/>
</dbReference>
<dbReference type="EMBL" id="SMYO01000035">
    <property type="protein sequence ID" value="TDK55334.1"/>
    <property type="molecule type" value="Genomic_DNA"/>
</dbReference>
<dbReference type="InterPro" id="IPR049809">
    <property type="entry name" value="YehF/YfeS-like_WGR"/>
</dbReference>
<keyword evidence="3" id="KW-0808">Transferase</keyword>
<organism evidence="8 9">
    <name type="scientific">Bacillus salipaludis</name>
    <dbReference type="NCBI Taxonomy" id="2547811"/>
    <lineage>
        <taxon>Bacteria</taxon>
        <taxon>Bacillati</taxon>
        <taxon>Bacillota</taxon>
        <taxon>Bacilli</taxon>
        <taxon>Bacillales</taxon>
        <taxon>Bacillaceae</taxon>
        <taxon>Bacillus</taxon>
    </lineage>
</organism>
<evidence type="ECO:0000256" key="5">
    <source>
        <dbReference type="ARBA" id="ARBA00033987"/>
    </source>
</evidence>
<dbReference type="Gene3D" id="2.20.140.10">
    <property type="entry name" value="WGR domain"/>
    <property type="match status" value="1"/>
</dbReference>
<dbReference type="InterPro" id="IPR004102">
    <property type="entry name" value="Poly(ADP-ribose)pol_reg_dom"/>
</dbReference>
<protein>
    <recommendedName>
        <fullName evidence="1">NAD(+) ADP-ribosyltransferase</fullName>
        <ecNumber evidence="1">2.4.2.30</ecNumber>
    </recommendedName>
</protein>
<gene>
    <name evidence="8" type="ORF">E2K98_28620</name>
</gene>
<evidence type="ECO:0000313" key="9">
    <source>
        <dbReference type="Proteomes" id="UP000295132"/>
    </source>
</evidence>
<proteinExistence type="predicted"/>
<dbReference type="SUPFAM" id="SSF142921">
    <property type="entry name" value="WGR domain-like"/>
    <property type="match status" value="1"/>
</dbReference>
<name>A0A4R5VIG3_9BACI</name>
<dbReference type="InterPro" id="IPR008893">
    <property type="entry name" value="WGR_domain"/>
</dbReference>
<dbReference type="PROSITE" id="PS51060">
    <property type="entry name" value="PARP_ALPHA_HD"/>
    <property type="match status" value="1"/>
</dbReference>
<dbReference type="EC" id="2.4.2.30" evidence="1"/>
<dbReference type="PANTHER" id="PTHR10459">
    <property type="entry name" value="DNA LIGASE"/>
    <property type="match status" value="1"/>
</dbReference>
<dbReference type="Pfam" id="PF05406">
    <property type="entry name" value="WGR"/>
    <property type="match status" value="1"/>
</dbReference>
<comment type="caution">
    <text evidence="8">The sequence shown here is derived from an EMBL/GenBank/DDBJ whole genome shotgun (WGS) entry which is preliminary data.</text>
</comment>
<dbReference type="GO" id="GO:0006302">
    <property type="term" value="P:double-strand break repair"/>
    <property type="evidence" value="ECO:0007669"/>
    <property type="project" value="TreeGrafter"/>
</dbReference>
<evidence type="ECO:0000259" key="7">
    <source>
        <dbReference type="PROSITE" id="PS51977"/>
    </source>
</evidence>
<dbReference type="GO" id="GO:1990404">
    <property type="term" value="F:NAD+-protein mono-ADP-ribosyltransferase activity"/>
    <property type="evidence" value="ECO:0007669"/>
    <property type="project" value="TreeGrafter"/>
</dbReference>
<dbReference type="GO" id="GO:0070212">
    <property type="term" value="P:protein poly-ADP-ribosylation"/>
    <property type="evidence" value="ECO:0007669"/>
    <property type="project" value="TreeGrafter"/>
</dbReference>
<evidence type="ECO:0000259" key="6">
    <source>
        <dbReference type="PROSITE" id="PS51060"/>
    </source>
</evidence>
<evidence type="ECO:0000256" key="4">
    <source>
        <dbReference type="ARBA" id="ARBA00023027"/>
    </source>
</evidence>
<feature type="domain" description="PARP alpha-helical" evidence="6">
    <location>
        <begin position="102"/>
        <end position="232"/>
    </location>
</feature>
<dbReference type="AlphaFoldDB" id="A0A4R5VIG3"/>
<dbReference type="SUPFAM" id="SSF47587">
    <property type="entry name" value="Domain of poly(ADP-ribose) polymerase"/>
    <property type="match status" value="1"/>
</dbReference>
<comment type="catalytic activity">
    <reaction evidence="5">
        <text>NAD(+) + (ADP-D-ribosyl)n-acceptor = nicotinamide + (ADP-D-ribosyl)n+1-acceptor + H(+).</text>
        <dbReference type="EC" id="2.4.2.30"/>
    </reaction>
</comment>
<dbReference type="CDD" id="cd07996">
    <property type="entry name" value="WGR_MMR_like"/>
    <property type="match status" value="1"/>
</dbReference>
<dbReference type="Gene3D" id="1.20.142.10">
    <property type="entry name" value="Poly(ADP-ribose) polymerase, regulatory domain"/>
    <property type="match status" value="1"/>
</dbReference>
<accession>A0A4R5VIG3</accession>
<evidence type="ECO:0000256" key="2">
    <source>
        <dbReference type="ARBA" id="ARBA00022676"/>
    </source>
</evidence>
<dbReference type="InterPro" id="IPR036616">
    <property type="entry name" value="Poly(ADP-ribose)pol_reg_dom_sf"/>
</dbReference>
<keyword evidence="2" id="KW-0328">Glycosyltransferase</keyword>
<dbReference type="InterPro" id="IPR036930">
    <property type="entry name" value="WGR_dom_sf"/>
</dbReference>
<dbReference type="Pfam" id="PF02877">
    <property type="entry name" value="PARP_reg"/>
    <property type="match status" value="1"/>
</dbReference>
<dbReference type="SMART" id="SM00773">
    <property type="entry name" value="WGR"/>
    <property type="match status" value="1"/>
</dbReference>
<reference evidence="8 9" key="1">
    <citation type="submission" date="2019-03" db="EMBL/GenBank/DDBJ databases">
        <title>Bacillus niacini sp. nov. a Nicotinate-Metabolizing Mesophile Isolated from Soil.</title>
        <authorList>
            <person name="Zhang G."/>
        </authorList>
    </citation>
    <scope>NUCLEOTIDE SEQUENCE [LARGE SCALE GENOMIC DNA]</scope>
    <source>
        <strain evidence="8 9">WN066</strain>
    </source>
</reference>
<keyword evidence="4" id="KW-0520">NAD</keyword>
<evidence type="ECO:0000256" key="3">
    <source>
        <dbReference type="ARBA" id="ARBA00022679"/>
    </source>
</evidence>